<evidence type="ECO:0000313" key="3">
    <source>
        <dbReference type="EMBL" id="GGK46605.1"/>
    </source>
</evidence>
<organism evidence="3 4">
    <name type="scientific">Salinarimonas ramus</name>
    <dbReference type="NCBI Taxonomy" id="690164"/>
    <lineage>
        <taxon>Bacteria</taxon>
        <taxon>Pseudomonadati</taxon>
        <taxon>Pseudomonadota</taxon>
        <taxon>Alphaproteobacteria</taxon>
        <taxon>Hyphomicrobiales</taxon>
        <taxon>Salinarimonadaceae</taxon>
        <taxon>Salinarimonas</taxon>
    </lineage>
</organism>
<proteinExistence type="predicted"/>
<keyword evidence="4" id="KW-1185">Reference proteome</keyword>
<dbReference type="Proteomes" id="UP000600449">
    <property type="component" value="Unassembled WGS sequence"/>
</dbReference>
<dbReference type="RefSeq" id="WP_188914754.1">
    <property type="nucleotide sequence ID" value="NZ_BMMF01000012.1"/>
</dbReference>
<keyword evidence="2" id="KW-1133">Transmembrane helix</keyword>
<feature type="transmembrane region" description="Helical" evidence="2">
    <location>
        <begin position="12"/>
        <end position="30"/>
    </location>
</feature>
<keyword evidence="2" id="KW-0812">Transmembrane</keyword>
<dbReference type="EMBL" id="BMMF01000012">
    <property type="protein sequence ID" value="GGK46605.1"/>
    <property type="molecule type" value="Genomic_DNA"/>
</dbReference>
<feature type="compositionally biased region" description="Basic and acidic residues" evidence="1">
    <location>
        <begin position="46"/>
        <end position="78"/>
    </location>
</feature>
<dbReference type="AlphaFoldDB" id="A0A917QEA5"/>
<evidence type="ECO:0000256" key="2">
    <source>
        <dbReference type="SAM" id="Phobius"/>
    </source>
</evidence>
<name>A0A917QEA5_9HYPH</name>
<reference evidence="3 4" key="1">
    <citation type="journal article" date="2014" name="Int. J. Syst. Evol. Microbiol.">
        <title>Complete genome sequence of Corynebacterium casei LMG S-19264T (=DSM 44701T), isolated from a smear-ripened cheese.</title>
        <authorList>
            <consortium name="US DOE Joint Genome Institute (JGI-PGF)"/>
            <person name="Walter F."/>
            <person name="Albersmeier A."/>
            <person name="Kalinowski J."/>
            <person name="Ruckert C."/>
        </authorList>
    </citation>
    <scope>NUCLEOTIDE SEQUENCE [LARGE SCALE GENOMIC DNA]</scope>
    <source>
        <strain evidence="3 4">CGMCC 1.9161</strain>
    </source>
</reference>
<accession>A0A917QEA5</accession>
<protein>
    <submittedName>
        <fullName evidence="3">Uncharacterized protein</fullName>
    </submittedName>
</protein>
<keyword evidence="2" id="KW-0472">Membrane</keyword>
<feature type="region of interest" description="Disordered" evidence="1">
    <location>
        <begin position="40"/>
        <end position="78"/>
    </location>
</feature>
<evidence type="ECO:0000313" key="4">
    <source>
        <dbReference type="Proteomes" id="UP000600449"/>
    </source>
</evidence>
<sequence>MNLFEYLPANNLMILGLSLVVLIALFAWFLRSRANRNAASNAFSGDSDRSALARKAEHSDRDASIPRTTDEQKRHPSR</sequence>
<evidence type="ECO:0000256" key="1">
    <source>
        <dbReference type="SAM" id="MobiDB-lite"/>
    </source>
</evidence>
<comment type="caution">
    <text evidence="3">The sequence shown here is derived from an EMBL/GenBank/DDBJ whole genome shotgun (WGS) entry which is preliminary data.</text>
</comment>
<gene>
    <name evidence="3" type="ORF">GCM10011322_37100</name>
</gene>